<dbReference type="PANTHER" id="PTHR47870">
    <property type="entry name" value="CYTOCHROME C-TYPE BIOGENESIS PROTEIN CCMH"/>
    <property type="match status" value="1"/>
</dbReference>
<dbReference type="GO" id="GO:0030313">
    <property type="term" value="C:cell envelope"/>
    <property type="evidence" value="ECO:0007669"/>
    <property type="project" value="UniProtKB-SubCell"/>
</dbReference>
<dbReference type="RefSeq" id="WP_013293714.1">
    <property type="nucleotide sequence ID" value="NC_014394.1"/>
</dbReference>
<dbReference type="OrthoDB" id="9776053at2"/>
<protein>
    <submittedName>
        <fullName evidence="9">Cytochrome c-type biogenesis protein CcmI</fullName>
    </submittedName>
</protein>
<feature type="transmembrane region" description="Helical" evidence="6">
    <location>
        <begin position="95"/>
        <end position="113"/>
    </location>
</feature>
<dbReference type="AlphaFoldDB" id="D9SGX9"/>
<keyword evidence="2" id="KW-0677">Repeat</keyword>
<dbReference type="Pfam" id="PF23892">
    <property type="entry name" value="Ig_CycH"/>
    <property type="match status" value="1"/>
</dbReference>
<dbReference type="HOGENOM" id="CLU_036074_2_1_4"/>
<dbReference type="InterPro" id="IPR056413">
    <property type="entry name" value="TPR_CcmH_CycH"/>
</dbReference>
<dbReference type="GO" id="GO:0017004">
    <property type="term" value="P:cytochrome complex assembly"/>
    <property type="evidence" value="ECO:0007669"/>
    <property type="project" value="UniProtKB-KW"/>
</dbReference>
<keyword evidence="10" id="KW-1185">Reference proteome</keyword>
<dbReference type="InterPro" id="IPR019734">
    <property type="entry name" value="TPR_rpt"/>
</dbReference>
<evidence type="ECO:0000259" key="8">
    <source>
        <dbReference type="Pfam" id="PF23914"/>
    </source>
</evidence>
<proteinExistence type="predicted"/>
<evidence type="ECO:0000256" key="2">
    <source>
        <dbReference type="ARBA" id="ARBA00022737"/>
    </source>
</evidence>
<feature type="domain" description="Cytochrome c-type biogenesis protein H Ig-like" evidence="7">
    <location>
        <begin position="309"/>
        <end position="415"/>
    </location>
</feature>
<dbReference type="GO" id="GO:0005886">
    <property type="term" value="C:plasma membrane"/>
    <property type="evidence" value="ECO:0007669"/>
    <property type="project" value="TreeGrafter"/>
</dbReference>
<dbReference type="STRING" id="395494.Galf_1765"/>
<evidence type="ECO:0000256" key="4">
    <source>
        <dbReference type="ARBA" id="ARBA00022803"/>
    </source>
</evidence>
<gene>
    <name evidence="9" type="ordered locus">Galf_1765</name>
</gene>
<feature type="domain" description="Cytochrome c-type biogenesis protein H TPR" evidence="8">
    <location>
        <begin position="147"/>
        <end position="264"/>
    </location>
</feature>
<dbReference type="PANTHER" id="PTHR47870:SF4">
    <property type="entry name" value="CYTOCHROME C-TYPE BIOGENESIS PROTEIN CYCH"/>
    <property type="match status" value="1"/>
</dbReference>
<reference evidence="9 10" key="1">
    <citation type="submission" date="2010-08" db="EMBL/GenBank/DDBJ databases">
        <title>Complete sequence of Gallionella capsiferriformans ES-2.</title>
        <authorList>
            <consortium name="US DOE Joint Genome Institute"/>
            <person name="Lucas S."/>
            <person name="Copeland A."/>
            <person name="Lapidus A."/>
            <person name="Cheng J.-F."/>
            <person name="Bruce D."/>
            <person name="Goodwin L."/>
            <person name="Pitluck S."/>
            <person name="Chertkov O."/>
            <person name="Davenport K.W."/>
            <person name="Detter J.C."/>
            <person name="Han C."/>
            <person name="Tapia R."/>
            <person name="Land M."/>
            <person name="Hauser L."/>
            <person name="Chang Y.-J."/>
            <person name="Jeffries C."/>
            <person name="Kyrpides N."/>
            <person name="Ivanova N."/>
            <person name="Mikhailova N."/>
            <person name="Shelobolina E.S."/>
            <person name="Picardal F."/>
            <person name="Roden E."/>
            <person name="Emerson D."/>
            <person name="Woyke T."/>
        </authorList>
    </citation>
    <scope>NUCLEOTIDE SEQUENCE [LARGE SCALE GENOMIC DNA]</scope>
    <source>
        <strain evidence="9 10">ES-2</strain>
    </source>
</reference>
<dbReference type="eggNOG" id="COG4235">
    <property type="taxonomic scope" value="Bacteria"/>
</dbReference>
<dbReference type="InterPro" id="IPR051263">
    <property type="entry name" value="C-type_cytochrome_biogenesis"/>
</dbReference>
<evidence type="ECO:0000313" key="9">
    <source>
        <dbReference type="EMBL" id="ADL55776.1"/>
    </source>
</evidence>
<dbReference type="KEGG" id="gca:Galf_1765"/>
<dbReference type="Gene3D" id="1.25.40.10">
    <property type="entry name" value="Tetratricopeptide repeat domain"/>
    <property type="match status" value="1"/>
</dbReference>
<name>D9SGX9_GALCS</name>
<dbReference type="InterPro" id="IPR017560">
    <property type="entry name" value="Cyt_c_biogenesis_CcmI"/>
</dbReference>
<accession>D9SGX9</accession>
<evidence type="ECO:0000256" key="3">
    <source>
        <dbReference type="ARBA" id="ARBA00022748"/>
    </source>
</evidence>
<dbReference type="InterPro" id="IPR011990">
    <property type="entry name" value="TPR-like_helical_dom_sf"/>
</dbReference>
<evidence type="ECO:0000256" key="1">
    <source>
        <dbReference type="ARBA" id="ARBA00004196"/>
    </source>
</evidence>
<dbReference type="Proteomes" id="UP000001235">
    <property type="component" value="Chromosome"/>
</dbReference>
<keyword evidence="4 5" id="KW-0802">TPR repeat</keyword>
<evidence type="ECO:0000313" key="10">
    <source>
        <dbReference type="Proteomes" id="UP000001235"/>
    </source>
</evidence>
<evidence type="ECO:0000256" key="5">
    <source>
        <dbReference type="PROSITE-ProRule" id="PRU00339"/>
    </source>
</evidence>
<comment type="subcellular location">
    <subcellularLocation>
        <location evidence="1">Cell envelope</location>
    </subcellularLocation>
</comment>
<dbReference type="EMBL" id="CP002159">
    <property type="protein sequence ID" value="ADL55776.1"/>
    <property type="molecule type" value="Genomic_DNA"/>
</dbReference>
<dbReference type="Pfam" id="PF23914">
    <property type="entry name" value="TPR_CcmH_CycH"/>
    <property type="match status" value="1"/>
</dbReference>
<evidence type="ECO:0000259" key="7">
    <source>
        <dbReference type="Pfam" id="PF23892"/>
    </source>
</evidence>
<dbReference type="NCBIfam" id="TIGR03142">
    <property type="entry name" value="cytochro_ccmI"/>
    <property type="match status" value="1"/>
</dbReference>
<feature type="repeat" description="TPR" evidence="5">
    <location>
        <begin position="157"/>
        <end position="190"/>
    </location>
</feature>
<keyword evidence="3" id="KW-0201">Cytochrome c-type biogenesis</keyword>
<dbReference type="PROSITE" id="PS50005">
    <property type="entry name" value="TPR"/>
    <property type="match status" value="1"/>
</dbReference>
<dbReference type="InterPro" id="IPR056412">
    <property type="entry name" value="Ig_CycH"/>
</dbReference>
<dbReference type="SUPFAM" id="SSF48452">
    <property type="entry name" value="TPR-like"/>
    <property type="match status" value="1"/>
</dbReference>
<evidence type="ECO:0000256" key="6">
    <source>
        <dbReference type="SAM" id="Phobius"/>
    </source>
</evidence>
<keyword evidence="6" id="KW-1133">Transmembrane helix</keyword>
<keyword evidence="6" id="KW-0472">Membrane</keyword>
<sequence>MTLFWIICAALLLVALPFVIWPLWRKHAANNDVLRDAANLEILRDQADELQADLNNSLLTQASFEQGRRELQARLIEEVKTTAVPQAVVRNPARLLAIVLALLIPLGSVLLYLQIGSLKAMQPQQIQGEGAEGFGVLRSEAALQELEAKLVKLPENPDGWLMLARSYTELQRYADAVRAYGELVKLVPNESQLWTNYADAMAMNNNQSLLGEPTKFISKALQLDPENTTALALAGSSDMERGDYVSAITHWQKLVTLLPPDYPQIQMIHDGINQAREYLSQQKGGKEMLAKLPAANAPEKVAANPAVAITGRVTLSPALLAKASPTDVVFILARAAEGPKMPLAVIRKQVKDLPMEFTLDDSMAMQPQLKLSGFDKVVVLARVSKSGTPMAQTGDLEGSAGVVKPGTKGLNITIDSTVK</sequence>
<keyword evidence="6" id="KW-0812">Transmembrane</keyword>
<organism evidence="9 10">
    <name type="scientific">Gallionella capsiferriformans (strain ES-2)</name>
    <name type="common">Gallionella ferruginea capsiferriformans (strain ES-2)</name>
    <dbReference type="NCBI Taxonomy" id="395494"/>
    <lineage>
        <taxon>Bacteria</taxon>
        <taxon>Pseudomonadati</taxon>
        <taxon>Pseudomonadota</taxon>
        <taxon>Betaproteobacteria</taxon>
        <taxon>Nitrosomonadales</taxon>
        <taxon>Gallionellaceae</taxon>
        <taxon>Gallionella</taxon>
    </lineage>
</organism>